<keyword evidence="2" id="KW-0812">Transmembrane</keyword>
<name>A0A2X2JR00_SPHMU</name>
<protein>
    <submittedName>
        <fullName evidence="3">Outer membrane protein oprM</fullName>
    </submittedName>
</protein>
<evidence type="ECO:0000256" key="2">
    <source>
        <dbReference type="RuleBase" id="RU362097"/>
    </source>
</evidence>
<dbReference type="NCBIfam" id="TIGR01845">
    <property type="entry name" value="outer_NodT"/>
    <property type="match status" value="1"/>
</dbReference>
<comment type="subcellular location">
    <subcellularLocation>
        <location evidence="2">Cell membrane</location>
        <topology evidence="2">Lipid-anchor</topology>
    </subcellularLocation>
</comment>
<proteinExistence type="inferred from homology"/>
<dbReference type="Gene3D" id="2.20.200.10">
    <property type="entry name" value="Outer membrane efflux proteins (OEP)"/>
    <property type="match status" value="1"/>
</dbReference>
<dbReference type="PANTHER" id="PTHR30203:SF33">
    <property type="entry name" value="BLR4455 PROTEIN"/>
    <property type="match status" value="1"/>
</dbReference>
<dbReference type="GO" id="GO:0015562">
    <property type="term" value="F:efflux transmembrane transporter activity"/>
    <property type="evidence" value="ECO:0007669"/>
    <property type="project" value="InterPro"/>
</dbReference>
<gene>
    <name evidence="3" type="primary">oprM_4</name>
    <name evidence="3" type="ORF">NCTC11343_05131</name>
</gene>
<evidence type="ECO:0000313" key="3">
    <source>
        <dbReference type="EMBL" id="SPZ94173.1"/>
    </source>
</evidence>
<keyword evidence="2" id="KW-1134">Transmembrane beta strand</keyword>
<dbReference type="PROSITE" id="PS51257">
    <property type="entry name" value="PROKAR_LIPOPROTEIN"/>
    <property type="match status" value="1"/>
</dbReference>
<evidence type="ECO:0000256" key="1">
    <source>
        <dbReference type="ARBA" id="ARBA00007613"/>
    </source>
</evidence>
<dbReference type="RefSeq" id="WP_112376169.1">
    <property type="nucleotide sequence ID" value="NZ_CP069793.1"/>
</dbReference>
<sequence>MKKFHHYITIFASTTLLLSACSVGKKYTRQEIAMPENFKNSEVVVTSDTLQLSWRNFVQDPLLTSLIEKALSNNTDVNVALLNMQQLELAYKQSKKGLLPTADLSIGANRTWLSSNSLNGSLSDQFIGTPHMDDYSATLRLSWEADIWGKVKMQKEESLANFFGQKENLSALKTRVIVQVIQSYYNLIALDEQLKIAQRNVQLSDSTLNMIRLQYNSSLVSSLAVEQAEAQKKTAELLIPLAHQNMAVEENALSILCGGFPEGIQRTASLDDTIVGDGLAAGVPAELLSRRPDVRAAEYAVVAATSRMGLAKAAMYPSISLTPSIGTNSIQFSKWFDLPGSIVKTIAGNIAQPIFQKGALKTNYEISVIEREKIALQFKQSVMVAVSEVSDTLAKIKHTEQRLRLIHAKSNALAKATADAALLYKSGMANYLEVITAQNNALQNDLERITVKREKLNAAIDLYRALGGGTDTLPPNTP</sequence>
<reference evidence="3 4" key="1">
    <citation type="submission" date="2018-06" db="EMBL/GenBank/DDBJ databases">
        <authorList>
            <consortium name="Pathogen Informatics"/>
            <person name="Doyle S."/>
        </authorList>
    </citation>
    <scope>NUCLEOTIDE SEQUENCE [LARGE SCALE GENOMIC DNA]</scope>
    <source>
        <strain evidence="3 4">NCTC11343</strain>
    </source>
</reference>
<dbReference type="Gene3D" id="1.20.1600.10">
    <property type="entry name" value="Outer membrane efflux proteins (OEP)"/>
    <property type="match status" value="1"/>
</dbReference>
<dbReference type="AlphaFoldDB" id="A0A2X2JR00"/>
<keyword evidence="2" id="KW-0449">Lipoprotein</keyword>
<evidence type="ECO:0000313" key="4">
    <source>
        <dbReference type="Proteomes" id="UP000251241"/>
    </source>
</evidence>
<dbReference type="GeneID" id="97179979"/>
<dbReference type="PANTHER" id="PTHR30203">
    <property type="entry name" value="OUTER MEMBRANE CATION EFFLUX PROTEIN"/>
    <property type="match status" value="1"/>
</dbReference>
<dbReference type="GO" id="GO:0005886">
    <property type="term" value="C:plasma membrane"/>
    <property type="evidence" value="ECO:0007669"/>
    <property type="project" value="UniProtKB-SubCell"/>
</dbReference>
<dbReference type="InterPro" id="IPR010131">
    <property type="entry name" value="MdtP/NodT-like"/>
</dbReference>
<dbReference type="Pfam" id="PF02321">
    <property type="entry name" value="OEP"/>
    <property type="match status" value="2"/>
</dbReference>
<keyword evidence="2" id="KW-0564">Palmitate</keyword>
<organism evidence="3 4">
    <name type="scientific">Sphingobacterium multivorum</name>
    <dbReference type="NCBI Taxonomy" id="28454"/>
    <lineage>
        <taxon>Bacteria</taxon>
        <taxon>Pseudomonadati</taxon>
        <taxon>Bacteroidota</taxon>
        <taxon>Sphingobacteriia</taxon>
        <taxon>Sphingobacteriales</taxon>
        <taxon>Sphingobacteriaceae</taxon>
        <taxon>Sphingobacterium</taxon>
    </lineage>
</organism>
<dbReference type="SUPFAM" id="SSF56954">
    <property type="entry name" value="Outer membrane efflux proteins (OEP)"/>
    <property type="match status" value="1"/>
</dbReference>
<accession>A0A2X2JR00</accession>
<dbReference type="EMBL" id="UAUU01000011">
    <property type="protein sequence ID" value="SPZ94173.1"/>
    <property type="molecule type" value="Genomic_DNA"/>
</dbReference>
<dbReference type="InterPro" id="IPR003423">
    <property type="entry name" value="OMP_efflux"/>
</dbReference>
<keyword evidence="2" id="KW-0472">Membrane</keyword>
<comment type="similarity">
    <text evidence="1 2">Belongs to the outer membrane factor (OMF) (TC 1.B.17) family.</text>
</comment>
<dbReference type="Proteomes" id="UP000251241">
    <property type="component" value="Unassembled WGS sequence"/>
</dbReference>